<dbReference type="RefSeq" id="XP_016991098.1">
    <property type="nucleotide sequence ID" value="XM_017135609.1"/>
</dbReference>
<feature type="domain" description="C2H2-type" evidence="10">
    <location>
        <begin position="594"/>
        <end position="622"/>
    </location>
</feature>
<dbReference type="Proteomes" id="UP001652680">
    <property type="component" value="Unassembled WGS sequence"/>
</dbReference>
<dbReference type="SUPFAM" id="SSF57667">
    <property type="entry name" value="beta-beta-alpha zinc fingers"/>
    <property type="match status" value="3"/>
</dbReference>
<dbReference type="Pfam" id="PF07776">
    <property type="entry name" value="zf-AD"/>
    <property type="match status" value="1"/>
</dbReference>
<feature type="domain" description="C2H2-type" evidence="10">
    <location>
        <begin position="509"/>
        <end position="536"/>
    </location>
</feature>
<reference evidence="13" key="1">
    <citation type="journal article" date="2021" name="Elife">
        <title>Highly contiguous assemblies of 101 drosophilid genomes.</title>
        <authorList>
            <person name="Kim B.Y."/>
            <person name="Wang J.R."/>
            <person name="Miller D.E."/>
            <person name="Barmina O."/>
            <person name="Delaney E."/>
            <person name="Thompson A."/>
            <person name="Comeault A.A."/>
            <person name="Peede D."/>
            <person name="D'Agostino E.R."/>
            <person name="Pelaez J."/>
            <person name="Aguilar J.M."/>
            <person name="Haji D."/>
            <person name="Matsunaga T."/>
            <person name="Armstrong E.E."/>
            <person name="Zych M."/>
            <person name="Ogawa Y."/>
            <person name="Stamenkovic-Radak M."/>
            <person name="Jelic M."/>
            <person name="Veselinovic M.S."/>
            <person name="Tanaskovic M."/>
            <person name="Eric P."/>
            <person name="Gao J.J."/>
            <person name="Katoh T.K."/>
            <person name="Toda M.J."/>
            <person name="Watabe H."/>
            <person name="Watada M."/>
            <person name="Davis J.S."/>
            <person name="Moyle L.C."/>
            <person name="Manoli G."/>
            <person name="Bertolini E."/>
            <person name="Kostal V."/>
            <person name="Hawley R.S."/>
            <person name="Takahashi A."/>
            <person name="Jones C.D."/>
            <person name="Price D.K."/>
            <person name="Whiteman N."/>
            <person name="Kopp A."/>
            <person name="Matute D.R."/>
            <person name="Petrov D.A."/>
        </authorList>
    </citation>
    <scope>NUCLEOTIDE SEQUENCE [LARGE SCALE GENOMIC DNA]</scope>
</reference>
<evidence type="ECO:0000256" key="2">
    <source>
        <dbReference type="ARBA" id="ARBA00022737"/>
    </source>
</evidence>
<evidence type="ECO:0000256" key="3">
    <source>
        <dbReference type="ARBA" id="ARBA00022771"/>
    </source>
</evidence>
<keyword evidence="13" id="KW-1185">Reference proteome</keyword>
<organism evidence="14">
    <name type="scientific">Drosophila rhopaloa</name>
    <name type="common">Fruit fly</name>
    <dbReference type="NCBI Taxonomy" id="1041015"/>
    <lineage>
        <taxon>Eukaryota</taxon>
        <taxon>Metazoa</taxon>
        <taxon>Ecdysozoa</taxon>
        <taxon>Arthropoda</taxon>
        <taxon>Hexapoda</taxon>
        <taxon>Insecta</taxon>
        <taxon>Pterygota</taxon>
        <taxon>Neoptera</taxon>
        <taxon>Endopterygota</taxon>
        <taxon>Diptera</taxon>
        <taxon>Brachycera</taxon>
        <taxon>Muscomorpha</taxon>
        <taxon>Ephydroidea</taxon>
        <taxon>Drosophilidae</taxon>
        <taxon>Drosophila</taxon>
        <taxon>Sophophora</taxon>
    </lineage>
</organism>
<protein>
    <submittedName>
        <fullName evidence="14">Zinc finger and BTB domain-containing protein 17</fullName>
    </submittedName>
</protein>
<feature type="domain" description="C2H2-type" evidence="10">
    <location>
        <begin position="537"/>
        <end position="565"/>
    </location>
</feature>
<dbReference type="InterPro" id="IPR050527">
    <property type="entry name" value="Snail/Krueppel_Znf"/>
</dbReference>
<evidence type="ECO:0000256" key="8">
    <source>
        <dbReference type="PROSITE-ProRule" id="PRU01263"/>
    </source>
</evidence>
<evidence type="ECO:0000313" key="13">
    <source>
        <dbReference type="Proteomes" id="UP001652680"/>
    </source>
</evidence>
<evidence type="ECO:0000256" key="4">
    <source>
        <dbReference type="ARBA" id="ARBA00022833"/>
    </source>
</evidence>
<dbReference type="Pfam" id="PF00096">
    <property type="entry name" value="zf-C2H2"/>
    <property type="match status" value="4"/>
</dbReference>
<dbReference type="PANTHER" id="PTHR24388">
    <property type="entry name" value="ZINC FINGER PROTEIN"/>
    <property type="match status" value="1"/>
</dbReference>
<feature type="binding site" evidence="8">
    <location>
        <position position="14"/>
    </location>
    <ligand>
        <name>Zn(2+)</name>
        <dbReference type="ChEBI" id="CHEBI:29105"/>
    </ligand>
</feature>
<evidence type="ECO:0000256" key="1">
    <source>
        <dbReference type="ARBA" id="ARBA00022723"/>
    </source>
</evidence>
<feature type="binding site" evidence="8">
    <location>
        <position position="63"/>
    </location>
    <ligand>
        <name>Zn(2+)</name>
        <dbReference type="ChEBI" id="CHEBI:29105"/>
    </ligand>
</feature>
<evidence type="ECO:0000256" key="7">
    <source>
        <dbReference type="PROSITE-ProRule" id="PRU00042"/>
    </source>
</evidence>
<dbReference type="FunFam" id="3.30.160.60:FF:003139">
    <property type="entry name" value="Zinc finger protein 1144"/>
    <property type="match status" value="1"/>
</dbReference>
<proteinExistence type="inferred from homology"/>
<dbReference type="GO" id="GO:0005634">
    <property type="term" value="C:nucleus"/>
    <property type="evidence" value="ECO:0007669"/>
    <property type="project" value="InterPro"/>
</dbReference>
<dbReference type="GO" id="GO:0000981">
    <property type="term" value="F:DNA-binding transcription factor activity, RNA polymerase II-specific"/>
    <property type="evidence" value="ECO:0007669"/>
    <property type="project" value="TreeGrafter"/>
</dbReference>
<keyword evidence="2" id="KW-0677">Repeat</keyword>
<dbReference type="Gene3D" id="3.40.1800.20">
    <property type="match status" value="1"/>
</dbReference>
<dbReference type="PROSITE" id="PS50157">
    <property type="entry name" value="ZINC_FINGER_C2H2_2"/>
    <property type="match status" value="6"/>
</dbReference>
<evidence type="ECO:0000313" key="12">
    <source>
        <dbReference type="EnsemblMetazoa" id="XP_016991098.1"/>
    </source>
</evidence>
<feature type="domain" description="ZAD" evidence="11">
    <location>
        <begin position="12"/>
        <end position="87"/>
    </location>
</feature>
<name>A0A6P4FU24_DRORH</name>
<evidence type="ECO:0000256" key="9">
    <source>
        <dbReference type="SAM" id="MobiDB-lite"/>
    </source>
</evidence>
<dbReference type="EnsemblMetazoa" id="XM_017135609.2">
    <property type="protein sequence ID" value="XP_016991098.1"/>
    <property type="gene ID" value="LOC108053042"/>
</dbReference>
<dbReference type="PANTHER" id="PTHR24388:SF53">
    <property type="entry name" value="CHORION TRANSCRIPTION FACTOR CF2-RELATED"/>
    <property type="match status" value="1"/>
</dbReference>
<dbReference type="SMART" id="SM00868">
    <property type="entry name" value="zf-AD"/>
    <property type="match status" value="1"/>
</dbReference>
<feature type="binding site" evidence="8">
    <location>
        <position position="17"/>
    </location>
    <ligand>
        <name>Zn(2+)</name>
        <dbReference type="ChEBI" id="CHEBI:29105"/>
    </ligand>
</feature>
<dbReference type="PROSITE" id="PS00028">
    <property type="entry name" value="ZINC_FINGER_C2H2_1"/>
    <property type="match status" value="6"/>
</dbReference>
<dbReference type="Gene3D" id="3.30.160.60">
    <property type="entry name" value="Classic Zinc Finger"/>
    <property type="match status" value="4"/>
</dbReference>
<keyword evidence="1 8" id="KW-0479">Metal-binding</keyword>
<sequence>MDAPPSYPDLATLCRLCLKEHQDAYAIFEEDESQLSIPVRLMACVALDVKAADSLPKRICQECRYQLEKSFLFRQRCQASEKKLRKHIRLLGLGKRSRVFSKDPDDYDEDELEFEDSIGFIEAQDKVRKLDDEKWREEFKEEQSAEFNRRLVKSRLELRAKMTIEIRKGLAEEVRNEVRDELAEEVRSQVREELRHEVSEDMRKEQLAMLLGELEVYLTEKKAGQWEPLEGSVSESKAQEKVDSSLSRHKLKFPPKRRLSSTSMPQIPQPMKEEKNEEFILECNSDPLAANEVHLDALELEEEVPTEGGNDFREIVDTGDVVRTDDGEIYIINSNSSEDQKPDSTPEFDQDDGITSYNIKEDGEIQFSGEKSDEIEDVVVFNLDGEMSEEQQVFNFDENVIIVEKEPIKSDDQTPAKRKRSSEFVFKQTSDCPQPKTGRVTDTVKSFQCHLCPVAFATQKLLTRHHNTHIKGLKSGKGGTLKCPSCSLQLSCASSLKRHMIIHTGLKPFKCSECDSSFSQREVLKRHMDIHTGAKRHQCPQCSSCFAQKSNLQQHIGRVHMGNSRTHKCHLCQRSFNHVSGLSRHLVTHAGVMFSCKQCGRQFNDRSAVQRHVTTMHKVKNKSADYISEPEISETEFQPA</sequence>
<evidence type="ECO:0000259" key="10">
    <source>
        <dbReference type="PROSITE" id="PS50157"/>
    </source>
</evidence>
<feature type="domain" description="C2H2-type" evidence="10">
    <location>
        <begin position="447"/>
        <end position="469"/>
    </location>
</feature>
<feature type="region of interest" description="Disordered" evidence="9">
    <location>
        <begin position="227"/>
        <end position="246"/>
    </location>
</feature>
<comment type="similarity">
    <text evidence="6">Belongs to the snail C2H2-type zinc-finger protein family.</text>
</comment>
<dbReference type="SMART" id="SM00355">
    <property type="entry name" value="ZnF_C2H2"/>
    <property type="match status" value="6"/>
</dbReference>
<evidence type="ECO:0000259" key="11">
    <source>
        <dbReference type="PROSITE" id="PS51915"/>
    </source>
</evidence>
<accession>A0A6P4FU24</accession>
<dbReference type="OrthoDB" id="8922241at2759"/>
<dbReference type="SUPFAM" id="SSF57716">
    <property type="entry name" value="Glucocorticoid receptor-like (DNA-binding domain)"/>
    <property type="match status" value="1"/>
</dbReference>
<reference evidence="12" key="3">
    <citation type="submission" date="2025-05" db="UniProtKB">
        <authorList>
            <consortium name="EnsemblMetazoa"/>
        </authorList>
    </citation>
    <scope>IDENTIFICATION</scope>
</reference>
<keyword evidence="3 7" id="KW-0863">Zinc-finger</keyword>
<evidence type="ECO:0000256" key="6">
    <source>
        <dbReference type="ARBA" id="ARBA00037948"/>
    </source>
</evidence>
<dbReference type="GeneID" id="108053042"/>
<dbReference type="InterPro" id="IPR012934">
    <property type="entry name" value="Znf_AD"/>
</dbReference>
<reference evidence="14" key="2">
    <citation type="submission" date="2025-04" db="UniProtKB">
        <authorList>
            <consortium name="RefSeq"/>
        </authorList>
    </citation>
    <scope>IDENTIFICATION</scope>
</reference>
<feature type="binding site" evidence="8">
    <location>
        <position position="60"/>
    </location>
    <ligand>
        <name>Zn(2+)</name>
        <dbReference type="ChEBI" id="CHEBI:29105"/>
    </ligand>
</feature>
<keyword evidence="4 8" id="KW-0862">Zinc</keyword>
<feature type="domain" description="C2H2-type" evidence="10">
    <location>
        <begin position="567"/>
        <end position="591"/>
    </location>
</feature>
<feature type="domain" description="C2H2-type" evidence="10">
    <location>
        <begin position="481"/>
        <end position="508"/>
    </location>
</feature>
<evidence type="ECO:0000313" key="14">
    <source>
        <dbReference type="RefSeq" id="XP_016991098.1"/>
    </source>
</evidence>
<dbReference type="GO" id="GO:0000978">
    <property type="term" value="F:RNA polymerase II cis-regulatory region sequence-specific DNA binding"/>
    <property type="evidence" value="ECO:0007669"/>
    <property type="project" value="TreeGrafter"/>
</dbReference>
<dbReference type="InterPro" id="IPR036236">
    <property type="entry name" value="Znf_C2H2_sf"/>
</dbReference>
<evidence type="ECO:0000256" key="5">
    <source>
        <dbReference type="ARBA" id="ARBA00023242"/>
    </source>
</evidence>
<keyword evidence="5" id="KW-0539">Nucleus</keyword>
<gene>
    <name evidence="14" type="primary">LOC108053042</name>
    <name evidence="12" type="synonym">108053042</name>
</gene>
<dbReference type="AlphaFoldDB" id="A0A6P4FU24"/>
<dbReference type="GO" id="GO:0008270">
    <property type="term" value="F:zinc ion binding"/>
    <property type="evidence" value="ECO:0007669"/>
    <property type="project" value="UniProtKB-UniRule"/>
</dbReference>
<dbReference type="InterPro" id="IPR013087">
    <property type="entry name" value="Znf_C2H2_type"/>
</dbReference>
<dbReference type="PROSITE" id="PS51915">
    <property type="entry name" value="ZAD"/>
    <property type="match status" value="1"/>
</dbReference>